<dbReference type="KEGG" id="ehx:EMIHUDRAFT_241719"/>
<protein>
    <submittedName>
        <fullName evidence="1">Uncharacterized protein</fullName>
    </submittedName>
</protein>
<organism evidence="1 2">
    <name type="scientific">Emiliania huxleyi (strain CCMP1516)</name>
    <dbReference type="NCBI Taxonomy" id="280463"/>
    <lineage>
        <taxon>Eukaryota</taxon>
        <taxon>Haptista</taxon>
        <taxon>Haptophyta</taxon>
        <taxon>Prymnesiophyceae</taxon>
        <taxon>Isochrysidales</taxon>
        <taxon>Noelaerhabdaceae</taxon>
        <taxon>Emiliania</taxon>
    </lineage>
</organism>
<dbReference type="PANTHER" id="PTHR37948:SF1">
    <property type="entry name" value="BLL5189 PROTEIN"/>
    <property type="match status" value="1"/>
</dbReference>
<dbReference type="PaxDb" id="2903-EOD20840"/>
<dbReference type="RefSeq" id="XP_005773269.1">
    <property type="nucleotide sequence ID" value="XM_005773212.1"/>
</dbReference>
<accession>A0A0D3JBF5</accession>
<evidence type="ECO:0000313" key="1">
    <source>
        <dbReference type="EnsemblProtists" id="EOD20840"/>
    </source>
</evidence>
<keyword evidence="2" id="KW-1185">Reference proteome</keyword>
<dbReference type="EnsemblProtists" id="EOD20840">
    <property type="protein sequence ID" value="EOD20840"/>
    <property type="gene ID" value="EMIHUDRAFT_241719"/>
</dbReference>
<dbReference type="eggNOG" id="ENOG502RZV2">
    <property type="taxonomic scope" value="Eukaryota"/>
</dbReference>
<dbReference type="GeneID" id="17266409"/>
<evidence type="ECO:0000313" key="2">
    <source>
        <dbReference type="Proteomes" id="UP000013827"/>
    </source>
</evidence>
<dbReference type="AlphaFoldDB" id="A0A0D3JBF5"/>
<dbReference type="PANTHER" id="PTHR37948">
    <property type="entry name" value="ZGC:113208"/>
    <property type="match status" value="1"/>
</dbReference>
<proteinExistence type="predicted"/>
<dbReference type="STRING" id="2903.R1E1X1"/>
<reference evidence="2" key="1">
    <citation type="journal article" date="2013" name="Nature">
        <title>Pan genome of the phytoplankton Emiliania underpins its global distribution.</title>
        <authorList>
            <person name="Read B.A."/>
            <person name="Kegel J."/>
            <person name="Klute M.J."/>
            <person name="Kuo A."/>
            <person name="Lefebvre S.C."/>
            <person name="Maumus F."/>
            <person name="Mayer C."/>
            <person name="Miller J."/>
            <person name="Monier A."/>
            <person name="Salamov A."/>
            <person name="Young J."/>
            <person name="Aguilar M."/>
            <person name="Claverie J.M."/>
            <person name="Frickenhaus S."/>
            <person name="Gonzalez K."/>
            <person name="Herman E.K."/>
            <person name="Lin Y.C."/>
            <person name="Napier J."/>
            <person name="Ogata H."/>
            <person name="Sarno A.F."/>
            <person name="Shmutz J."/>
            <person name="Schroeder D."/>
            <person name="de Vargas C."/>
            <person name="Verret F."/>
            <person name="von Dassow P."/>
            <person name="Valentin K."/>
            <person name="Van de Peer Y."/>
            <person name="Wheeler G."/>
            <person name="Dacks J.B."/>
            <person name="Delwiche C.F."/>
            <person name="Dyhrman S.T."/>
            <person name="Glockner G."/>
            <person name="John U."/>
            <person name="Richards T."/>
            <person name="Worden A.Z."/>
            <person name="Zhang X."/>
            <person name="Grigoriev I.V."/>
            <person name="Allen A.E."/>
            <person name="Bidle K."/>
            <person name="Borodovsky M."/>
            <person name="Bowler C."/>
            <person name="Brownlee C."/>
            <person name="Cock J.M."/>
            <person name="Elias M."/>
            <person name="Gladyshev V.N."/>
            <person name="Groth M."/>
            <person name="Guda C."/>
            <person name="Hadaegh A."/>
            <person name="Iglesias-Rodriguez M.D."/>
            <person name="Jenkins J."/>
            <person name="Jones B.M."/>
            <person name="Lawson T."/>
            <person name="Leese F."/>
            <person name="Lindquist E."/>
            <person name="Lobanov A."/>
            <person name="Lomsadze A."/>
            <person name="Malik S.B."/>
            <person name="Marsh M.E."/>
            <person name="Mackinder L."/>
            <person name="Mock T."/>
            <person name="Mueller-Roeber B."/>
            <person name="Pagarete A."/>
            <person name="Parker M."/>
            <person name="Probert I."/>
            <person name="Quesneville H."/>
            <person name="Raines C."/>
            <person name="Rensing S.A."/>
            <person name="Riano-Pachon D.M."/>
            <person name="Richier S."/>
            <person name="Rokitta S."/>
            <person name="Shiraiwa Y."/>
            <person name="Soanes D.M."/>
            <person name="van der Giezen M."/>
            <person name="Wahlund T.M."/>
            <person name="Williams B."/>
            <person name="Wilson W."/>
            <person name="Wolfe G."/>
            <person name="Wurch L.L."/>
        </authorList>
    </citation>
    <scope>NUCLEOTIDE SEQUENCE</scope>
</reference>
<dbReference type="HOGENOM" id="CLU_050444_0_0_1"/>
<sequence>MSPAAASERCKEAASRMLFRNVDAANERGRAAGVAAVKAARQRGAAVINRGAGTMPVGAAAPNGGERYTLLEDPPDAPAPRWDALHDGTKTSDGKLCFADAPEFTPSLTPAECIRKGIFGGCYFNPRGGKAGIFSRDIAIDHAEFPAEWFEADESLYLSRRYNVMTNAYRVKSGFGQREWESKGWIHAQDPRGWFQWYCRFFCGRRSADDARQIARWRACASSRGRWRNQLCGAVQRGSGRWDDVAVSPVIRQTLLHWAYELSSADYADWRAAKGK</sequence>
<reference evidence="1" key="2">
    <citation type="submission" date="2024-10" db="UniProtKB">
        <authorList>
            <consortium name="EnsemblProtists"/>
        </authorList>
    </citation>
    <scope>IDENTIFICATION</scope>
</reference>
<name>A0A0D3JBF5_EMIH1</name>
<dbReference type="Proteomes" id="UP000013827">
    <property type="component" value="Unassembled WGS sequence"/>
</dbReference>